<proteinExistence type="predicted"/>
<dbReference type="InterPro" id="IPR000801">
    <property type="entry name" value="Esterase-like"/>
</dbReference>
<feature type="transmembrane region" description="Helical" evidence="1">
    <location>
        <begin position="6"/>
        <end position="30"/>
    </location>
</feature>
<accession>A0A849ABG6</accession>
<feature type="transmembrane region" description="Helical" evidence="1">
    <location>
        <begin position="42"/>
        <end position="60"/>
    </location>
</feature>
<dbReference type="InterPro" id="IPR029058">
    <property type="entry name" value="AB_hydrolase_fold"/>
</dbReference>
<keyword evidence="1" id="KW-0812">Transmembrane</keyword>
<dbReference type="Proteomes" id="UP000557772">
    <property type="component" value="Unassembled WGS sequence"/>
</dbReference>
<reference evidence="2 3" key="1">
    <citation type="submission" date="2020-05" db="EMBL/GenBank/DDBJ databases">
        <title>Flexivirga sp. ID2601S isolated from air conditioner.</title>
        <authorList>
            <person name="Kim D.H."/>
        </authorList>
    </citation>
    <scope>NUCLEOTIDE SEQUENCE [LARGE SCALE GENOMIC DNA]</scope>
    <source>
        <strain evidence="2 3">ID2601S</strain>
    </source>
</reference>
<keyword evidence="1" id="KW-1133">Transmembrane helix</keyword>
<keyword evidence="1" id="KW-0472">Membrane</keyword>
<evidence type="ECO:0000256" key="1">
    <source>
        <dbReference type="SAM" id="Phobius"/>
    </source>
</evidence>
<keyword evidence="3" id="KW-1185">Reference proteome</keyword>
<dbReference type="Gene3D" id="3.40.50.1820">
    <property type="entry name" value="alpha/beta hydrolase"/>
    <property type="match status" value="1"/>
</dbReference>
<name>A0A849ABG6_9MICO</name>
<comment type="caution">
    <text evidence="2">The sequence shown here is derived from an EMBL/GenBank/DDBJ whole genome shotgun (WGS) entry which is preliminary data.</text>
</comment>
<dbReference type="GO" id="GO:0016747">
    <property type="term" value="F:acyltransferase activity, transferring groups other than amino-acyl groups"/>
    <property type="evidence" value="ECO:0007669"/>
    <property type="project" value="TreeGrafter"/>
</dbReference>
<dbReference type="EMBL" id="JABENB010000001">
    <property type="protein sequence ID" value="NNG37865.1"/>
    <property type="molecule type" value="Genomic_DNA"/>
</dbReference>
<evidence type="ECO:0008006" key="4">
    <source>
        <dbReference type="Google" id="ProtNLM"/>
    </source>
</evidence>
<dbReference type="PANTHER" id="PTHR48098:SF1">
    <property type="entry name" value="DIACYLGLYCEROL ACYLTRANSFERASE_MYCOLYLTRANSFERASE AG85A"/>
    <property type="match status" value="1"/>
</dbReference>
<dbReference type="AlphaFoldDB" id="A0A849ABG6"/>
<sequence>MGPNGLGTVIVLWLLTTAVVGATVWFWHFIGERSIRGIAARIASQVVVIVCALAAATATLNHQYDWYVGWGEVRDAVFGVQASAAKGETKVAGAKAQPRIDAKQEKQQDNSAVVKYRATRDATQRDLRLAPKPGATGQYVRVTVPGLTGLPQSKRLGRVIVWLPASYTDPTQQDRLYPVIEGFHGAPGGPLDWARVDHVEGVIAKAVADKSVGEPILVFPDYMPGAVDTECLNGGAVQMETWLTRTVPQWITEHFRVRTSADSWATMGYSAGGWCSAMAGLLHPDRYAASIVIGGYFTPELTNWNPFGTAGPPARYDLLQLAADHAPRTNLWLQVAADDPTSGKASAQLARVARPPLSVTTFNQPGVGHRISVFMAALPVGLDWLGRTLPSFAPAKGASS</sequence>
<dbReference type="InterPro" id="IPR050583">
    <property type="entry name" value="Mycobacterial_A85_antigen"/>
</dbReference>
<dbReference type="Pfam" id="PF00756">
    <property type="entry name" value="Esterase"/>
    <property type="match status" value="1"/>
</dbReference>
<dbReference type="RefSeq" id="WP_171151135.1">
    <property type="nucleotide sequence ID" value="NZ_JABENB010000001.1"/>
</dbReference>
<evidence type="ECO:0000313" key="2">
    <source>
        <dbReference type="EMBL" id="NNG37865.1"/>
    </source>
</evidence>
<dbReference type="PANTHER" id="PTHR48098">
    <property type="entry name" value="ENTEROCHELIN ESTERASE-RELATED"/>
    <property type="match status" value="1"/>
</dbReference>
<evidence type="ECO:0000313" key="3">
    <source>
        <dbReference type="Proteomes" id="UP000557772"/>
    </source>
</evidence>
<organism evidence="2 3">
    <name type="scientific">Flexivirga aerilata</name>
    <dbReference type="NCBI Taxonomy" id="1656889"/>
    <lineage>
        <taxon>Bacteria</taxon>
        <taxon>Bacillati</taxon>
        <taxon>Actinomycetota</taxon>
        <taxon>Actinomycetes</taxon>
        <taxon>Micrococcales</taxon>
        <taxon>Dermacoccaceae</taxon>
        <taxon>Flexivirga</taxon>
    </lineage>
</organism>
<gene>
    <name evidence="2" type="ORF">HJ588_01060</name>
</gene>
<protein>
    <recommendedName>
        <fullName evidence="4">Esterase</fullName>
    </recommendedName>
</protein>
<dbReference type="SUPFAM" id="SSF53474">
    <property type="entry name" value="alpha/beta-Hydrolases"/>
    <property type="match status" value="1"/>
</dbReference>